<accession>A0ABT8RFL4</accession>
<dbReference type="SUPFAM" id="SSF101874">
    <property type="entry name" value="YceI-like"/>
    <property type="match status" value="1"/>
</dbReference>
<dbReference type="Pfam" id="PF04264">
    <property type="entry name" value="YceI"/>
    <property type="match status" value="1"/>
</dbReference>
<reference evidence="2" key="1">
    <citation type="submission" date="2023-07" db="EMBL/GenBank/DDBJ databases">
        <title>The genome sequence of Rhodocytophaga aerolata KACC 12507.</title>
        <authorList>
            <person name="Zhang X."/>
        </authorList>
    </citation>
    <scope>NUCLEOTIDE SEQUENCE</scope>
    <source>
        <strain evidence="2">KACC 12507</strain>
    </source>
</reference>
<name>A0ABT8RFL4_9BACT</name>
<proteinExistence type="predicted"/>
<dbReference type="Gene3D" id="2.40.128.110">
    <property type="entry name" value="Lipid/polyisoprenoid-binding, YceI-like"/>
    <property type="match status" value="1"/>
</dbReference>
<protein>
    <submittedName>
        <fullName evidence="2">YceI family protein</fullName>
    </submittedName>
</protein>
<comment type="caution">
    <text evidence="2">The sequence shown here is derived from an EMBL/GenBank/DDBJ whole genome shotgun (WGS) entry which is preliminary data.</text>
</comment>
<dbReference type="RefSeq" id="WP_302040753.1">
    <property type="nucleotide sequence ID" value="NZ_JAUKPO010000023.1"/>
</dbReference>
<dbReference type="PANTHER" id="PTHR34406">
    <property type="entry name" value="PROTEIN YCEI"/>
    <property type="match status" value="1"/>
</dbReference>
<dbReference type="PANTHER" id="PTHR34406:SF1">
    <property type="entry name" value="PROTEIN YCEI"/>
    <property type="match status" value="1"/>
</dbReference>
<feature type="domain" description="Lipid/polyisoprenoid-binding YceI-like" evidence="1">
    <location>
        <begin position="16"/>
        <end position="185"/>
    </location>
</feature>
<dbReference type="InterPro" id="IPR007372">
    <property type="entry name" value="Lipid/polyisoprenoid-bd_YceI"/>
</dbReference>
<dbReference type="EMBL" id="JAUKPO010000023">
    <property type="protein sequence ID" value="MDO1449953.1"/>
    <property type="molecule type" value="Genomic_DNA"/>
</dbReference>
<sequence>MTTIQQINSGTQSATKWLIDPAHSEIQFKVKHLMITTVTGYFSKFSLDVETEGEDFTKASSIVFRADINSINTNNEQRDTHLKSPDFFDATNHSQIEYTGTTLEKASGNYRLHGNLTIRTVTKPVTLQVEFGGIVKDPYGQTKAGFTVEGKISRKEFGLTWNAVTEAGSVVVSDEIKIHCEVQLVKQG</sequence>
<dbReference type="Proteomes" id="UP001168528">
    <property type="component" value="Unassembled WGS sequence"/>
</dbReference>
<organism evidence="2 3">
    <name type="scientific">Rhodocytophaga aerolata</name>
    <dbReference type="NCBI Taxonomy" id="455078"/>
    <lineage>
        <taxon>Bacteria</taxon>
        <taxon>Pseudomonadati</taxon>
        <taxon>Bacteroidota</taxon>
        <taxon>Cytophagia</taxon>
        <taxon>Cytophagales</taxon>
        <taxon>Rhodocytophagaceae</taxon>
        <taxon>Rhodocytophaga</taxon>
    </lineage>
</organism>
<keyword evidence="3" id="KW-1185">Reference proteome</keyword>
<evidence type="ECO:0000313" key="3">
    <source>
        <dbReference type="Proteomes" id="UP001168528"/>
    </source>
</evidence>
<evidence type="ECO:0000259" key="1">
    <source>
        <dbReference type="SMART" id="SM00867"/>
    </source>
</evidence>
<evidence type="ECO:0000313" key="2">
    <source>
        <dbReference type="EMBL" id="MDO1449953.1"/>
    </source>
</evidence>
<dbReference type="SMART" id="SM00867">
    <property type="entry name" value="YceI"/>
    <property type="match status" value="1"/>
</dbReference>
<gene>
    <name evidence="2" type="ORF">Q0590_26980</name>
</gene>
<dbReference type="InterPro" id="IPR036761">
    <property type="entry name" value="TTHA0802/YceI-like_sf"/>
</dbReference>